<evidence type="ECO:0000256" key="5">
    <source>
        <dbReference type="SAM" id="Phobius"/>
    </source>
</evidence>
<dbReference type="EMBL" id="CADCWL010000048">
    <property type="protein sequence ID" value="CAA9555145.1"/>
    <property type="molecule type" value="Genomic_DNA"/>
</dbReference>
<keyword evidence="2" id="KW-0288">FMN</keyword>
<name>A0A6J4UMS7_9BACT</name>
<dbReference type="InterPro" id="IPR036661">
    <property type="entry name" value="Luciferase-like_sf"/>
</dbReference>
<dbReference type="SUPFAM" id="SSF51679">
    <property type="entry name" value="Bacterial luciferase-like"/>
    <property type="match status" value="1"/>
</dbReference>
<evidence type="ECO:0000259" key="6">
    <source>
        <dbReference type="Pfam" id="PF00296"/>
    </source>
</evidence>
<protein>
    <recommendedName>
        <fullName evidence="6">Luciferase-like domain-containing protein</fullName>
    </recommendedName>
</protein>
<dbReference type="InterPro" id="IPR019923">
    <property type="entry name" value="Lucif-like_OxRdtase_MSMEG_2516"/>
</dbReference>
<proteinExistence type="predicted"/>
<dbReference type="GO" id="GO:0046306">
    <property type="term" value="P:alkanesulfonate catabolic process"/>
    <property type="evidence" value="ECO:0007669"/>
    <property type="project" value="TreeGrafter"/>
</dbReference>
<keyword evidence="4" id="KW-0503">Monooxygenase</keyword>
<feature type="transmembrane region" description="Helical" evidence="5">
    <location>
        <begin position="296"/>
        <end position="317"/>
    </location>
</feature>
<evidence type="ECO:0000256" key="3">
    <source>
        <dbReference type="ARBA" id="ARBA00023002"/>
    </source>
</evidence>
<accession>A0A6J4UMS7</accession>
<keyword evidence="5" id="KW-0812">Transmembrane</keyword>
<sequence>MGGARPFRFGVIGEGVRTREGLLAAARAAEAAGCDTFLLRDHLIAEPFGPQLAPLVALAAVAGATERLRLGTLVLANDFRHPAVLAKEAATLDLVSGGRFELGIGAGWLREEYGRAGIPFDAAGVRVGRFEEGVRALKVLLGGGAASFVGKHYALDGLETFPAPVQQPRPPILIGAGSRRMLGIAGREADTVGILTSSVASGTLESDPAGMGPATVEEKLGWVRAGAGPRFEEIELSLVPSVVVARDERVAARRFAAERGWNGVGVEEVLAMPSVFVGTVERIAEMMVRRRERYGFSYYVVSDGALTAFAPIVAALAGT</sequence>
<gene>
    <name evidence="7" type="ORF">AVDCRST_MAG19-1151</name>
</gene>
<dbReference type="GO" id="GO:0008726">
    <property type="term" value="F:alkanesulfonate monooxygenase activity"/>
    <property type="evidence" value="ECO:0007669"/>
    <property type="project" value="TreeGrafter"/>
</dbReference>
<dbReference type="NCBIfam" id="TIGR03621">
    <property type="entry name" value="F420_MSMEG_2516"/>
    <property type="match status" value="1"/>
</dbReference>
<organism evidence="7">
    <name type="scientific">uncultured Thermomicrobiales bacterium</name>
    <dbReference type="NCBI Taxonomy" id="1645740"/>
    <lineage>
        <taxon>Bacteria</taxon>
        <taxon>Pseudomonadati</taxon>
        <taxon>Thermomicrobiota</taxon>
        <taxon>Thermomicrobia</taxon>
        <taxon>Thermomicrobiales</taxon>
        <taxon>environmental samples</taxon>
    </lineage>
</organism>
<evidence type="ECO:0000256" key="2">
    <source>
        <dbReference type="ARBA" id="ARBA00022643"/>
    </source>
</evidence>
<dbReference type="PANTHER" id="PTHR42847:SF4">
    <property type="entry name" value="ALKANESULFONATE MONOOXYGENASE-RELATED"/>
    <property type="match status" value="1"/>
</dbReference>
<evidence type="ECO:0000256" key="1">
    <source>
        <dbReference type="ARBA" id="ARBA00022630"/>
    </source>
</evidence>
<dbReference type="Pfam" id="PF00296">
    <property type="entry name" value="Bac_luciferase"/>
    <property type="match status" value="1"/>
</dbReference>
<evidence type="ECO:0000313" key="7">
    <source>
        <dbReference type="EMBL" id="CAA9555145.1"/>
    </source>
</evidence>
<keyword evidence="5" id="KW-0472">Membrane</keyword>
<keyword evidence="1" id="KW-0285">Flavoprotein</keyword>
<dbReference type="PANTHER" id="PTHR42847">
    <property type="entry name" value="ALKANESULFONATE MONOOXYGENASE"/>
    <property type="match status" value="1"/>
</dbReference>
<dbReference type="Gene3D" id="3.20.20.30">
    <property type="entry name" value="Luciferase-like domain"/>
    <property type="match status" value="1"/>
</dbReference>
<dbReference type="AlphaFoldDB" id="A0A6J4UMS7"/>
<keyword evidence="5" id="KW-1133">Transmembrane helix</keyword>
<evidence type="ECO:0000256" key="4">
    <source>
        <dbReference type="ARBA" id="ARBA00023033"/>
    </source>
</evidence>
<dbReference type="InterPro" id="IPR011251">
    <property type="entry name" value="Luciferase-like_dom"/>
</dbReference>
<feature type="domain" description="Luciferase-like" evidence="6">
    <location>
        <begin position="20"/>
        <end position="255"/>
    </location>
</feature>
<dbReference type="InterPro" id="IPR050172">
    <property type="entry name" value="SsuD_RutA_monooxygenase"/>
</dbReference>
<reference evidence="7" key="1">
    <citation type="submission" date="2020-02" db="EMBL/GenBank/DDBJ databases">
        <authorList>
            <person name="Meier V. D."/>
        </authorList>
    </citation>
    <scope>NUCLEOTIDE SEQUENCE</scope>
    <source>
        <strain evidence="7">AVDCRST_MAG19</strain>
    </source>
</reference>
<keyword evidence="3" id="KW-0560">Oxidoreductase</keyword>